<feature type="chain" id="PRO_5038477071" evidence="1">
    <location>
        <begin position="23"/>
        <end position="555"/>
    </location>
</feature>
<evidence type="ECO:0000256" key="1">
    <source>
        <dbReference type="SAM" id="SignalP"/>
    </source>
</evidence>
<protein>
    <submittedName>
        <fullName evidence="3">Porin family protein</fullName>
    </submittedName>
</protein>
<feature type="signal peptide" evidence="1">
    <location>
        <begin position="1"/>
        <end position="22"/>
    </location>
</feature>
<comment type="caution">
    <text evidence="3">The sequence shown here is derived from an EMBL/GenBank/DDBJ whole genome shotgun (WGS) entry which is preliminary data.</text>
</comment>
<dbReference type="EMBL" id="DXDA01000036">
    <property type="protein sequence ID" value="HIY68656.1"/>
    <property type="molecule type" value="Genomic_DNA"/>
</dbReference>
<keyword evidence="1" id="KW-0732">Signal</keyword>
<dbReference type="Proteomes" id="UP000886844">
    <property type="component" value="Unassembled WGS sequence"/>
</dbReference>
<feature type="domain" description="DUF6850" evidence="2">
    <location>
        <begin position="66"/>
        <end position="555"/>
    </location>
</feature>
<accession>A0A9D2CAU7</accession>
<proteinExistence type="predicted"/>
<evidence type="ECO:0000313" key="3">
    <source>
        <dbReference type="EMBL" id="HIY68656.1"/>
    </source>
</evidence>
<gene>
    <name evidence="3" type="ORF">H9828_04490</name>
</gene>
<evidence type="ECO:0000313" key="4">
    <source>
        <dbReference type="Proteomes" id="UP000886844"/>
    </source>
</evidence>
<name>A0A9D2CAU7_9BACT</name>
<dbReference type="Pfam" id="PF21012">
    <property type="entry name" value="DUF6850"/>
    <property type="match status" value="1"/>
</dbReference>
<sequence>MKRSIRHLLLCGLLTGGAFVSARTVPASPSLSSAAETAEEAGTAAEAWLLISDVERGEGWLRSENAAGLTRFRLPKLSEAGLFATKENGDWRNYNESDDSFEFGAEAASYYRLNGRVVVYGAVGYSRFAGKHMAGSYFIDPEQAPFNLVEFTTENTGNKRLETYRVTGGVGFDLTRRIALGARFDYTTANYSKYKDLRHVNSLMEMVVSPGLKVRIGRSLALGVNYTYRRRVESLLLKIYGKTDQVYVSLIDYGAFFGMREVFGENGYTKENETKPLFDEYHGGAFQLDWRIAPRMTFFNEFSVRRRKGSYGKPSPSTVVYSEHDGCDIAYRGLWNYDAGRHRHTLQLTLDSKRVDNRENIYTVQNEEVGLSYIRYLGQTEVGSKVRQSASLLYTGQFGRKQGSHTWQARFDGGVDRRKSSAMNYPDYRNQVLTAWHLRADGKRNILRGRNLFTAGLGIGYSAGAGAPCTDGSFEEAGTSETLTRTLDELLLQEYEYLTARRLDLSVDLEMSRRFGNRGIRGFAALEYTWSKAFGTEYLGRAMRHAALLRIGCRF</sequence>
<organism evidence="3 4">
    <name type="scientific">Candidatus Alistipes intestinigallinarum</name>
    <dbReference type="NCBI Taxonomy" id="2838440"/>
    <lineage>
        <taxon>Bacteria</taxon>
        <taxon>Pseudomonadati</taxon>
        <taxon>Bacteroidota</taxon>
        <taxon>Bacteroidia</taxon>
        <taxon>Bacteroidales</taxon>
        <taxon>Rikenellaceae</taxon>
        <taxon>Alistipes</taxon>
    </lineage>
</organism>
<dbReference type="InterPro" id="IPR049236">
    <property type="entry name" value="DUF6850"/>
</dbReference>
<reference evidence="3" key="2">
    <citation type="submission" date="2021-04" db="EMBL/GenBank/DDBJ databases">
        <authorList>
            <person name="Gilroy R."/>
        </authorList>
    </citation>
    <scope>NUCLEOTIDE SEQUENCE</scope>
    <source>
        <strain evidence="3">5134</strain>
    </source>
</reference>
<reference evidence="3" key="1">
    <citation type="journal article" date="2021" name="PeerJ">
        <title>Extensive microbial diversity within the chicken gut microbiome revealed by metagenomics and culture.</title>
        <authorList>
            <person name="Gilroy R."/>
            <person name="Ravi A."/>
            <person name="Getino M."/>
            <person name="Pursley I."/>
            <person name="Horton D.L."/>
            <person name="Alikhan N.F."/>
            <person name="Baker D."/>
            <person name="Gharbi K."/>
            <person name="Hall N."/>
            <person name="Watson M."/>
            <person name="Adriaenssens E.M."/>
            <person name="Foster-Nyarko E."/>
            <person name="Jarju S."/>
            <person name="Secka A."/>
            <person name="Antonio M."/>
            <person name="Oren A."/>
            <person name="Chaudhuri R.R."/>
            <person name="La Ragione R."/>
            <person name="Hildebrand F."/>
            <person name="Pallen M.J."/>
        </authorList>
    </citation>
    <scope>NUCLEOTIDE SEQUENCE</scope>
    <source>
        <strain evidence="3">5134</strain>
    </source>
</reference>
<evidence type="ECO:0000259" key="2">
    <source>
        <dbReference type="Pfam" id="PF21012"/>
    </source>
</evidence>
<dbReference type="AlphaFoldDB" id="A0A9D2CAU7"/>